<comment type="similarity">
    <text evidence="2">Belongs to the histone deacetylase family.</text>
</comment>
<dbReference type="InterPro" id="IPR023801">
    <property type="entry name" value="His_deacetylse_dom"/>
</dbReference>
<dbReference type="InterPro" id="IPR000286">
    <property type="entry name" value="HDACs"/>
</dbReference>
<dbReference type="GO" id="GO:0040029">
    <property type="term" value="P:epigenetic regulation of gene expression"/>
    <property type="evidence" value="ECO:0007669"/>
    <property type="project" value="TreeGrafter"/>
</dbReference>
<dbReference type="InterPro" id="IPR023696">
    <property type="entry name" value="Ureohydrolase_dom_sf"/>
</dbReference>
<evidence type="ECO:0000256" key="2">
    <source>
        <dbReference type="ARBA" id="ARBA00005947"/>
    </source>
</evidence>
<evidence type="ECO:0000256" key="1">
    <source>
        <dbReference type="ARBA" id="ARBA00005101"/>
    </source>
</evidence>
<dbReference type="GO" id="GO:0004407">
    <property type="term" value="F:histone deacetylase activity"/>
    <property type="evidence" value="ECO:0007669"/>
    <property type="project" value="TreeGrafter"/>
</dbReference>
<dbReference type="AlphaFoldDB" id="A0A2V2YWQ2"/>
<name>A0A2V2YWQ2_9BACL</name>
<evidence type="ECO:0000256" key="4">
    <source>
        <dbReference type="ARBA" id="ARBA00022627"/>
    </source>
</evidence>
<keyword evidence="7" id="KW-1185">Reference proteome</keyword>
<dbReference type="PANTHER" id="PTHR10625">
    <property type="entry name" value="HISTONE DEACETYLASE HDAC1-RELATED"/>
    <property type="match status" value="1"/>
</dbReference>
<organism evidence="6 7">
    <name type="scientific">Paenibacillus cellulosilyticus</name>
    <dbReference type="NCBI Taxonomy" id="375489"/>
    <lineage>
        <taxon>Bacteria</taxon>
        <taxon>Bacillati</taxon>
        <taxon>Bacillota</taxon>
        <taxon>Bacilli</taxon>
        <taxon>Bacillales</taxon>
        <taxon>Paenibacillaceae</taxon>
        <taxon>Paenibacillus</taxon>
    </lineage>
</organism>
<dbReference type="Proteomes" id="UP000246635">
    <property type="component" value="Unassembled WGS sequence"/>
</dbReference>
<feature type="domain" description="Histone deacetylase" evidence="5">
    <location>
        <begin position="22"/>
        <end position="320"/>
    </location>
</feature>
<dbReference type="PRINTS" id="PR01270">
    <property type="entry name" value="HDASUPER"/>
</dbReference>
<protein>
    <recommendedName>
        <fullName evidence="3">Acetoin utilization protein AcuC</fullName>
    </recommendedName>
</protein>
<dbReference type="SUPFAM" id="SSF52768">
    <property type="entry name" value="Arginase/deacetylase"/>
    <property type="match status" value="1"/>
</dbReference>
<keyword evidence="4" id="KW-0006">Acetoin catabolism</keyword>
<evidence type="ECO:0000256" key="3">
    <source>
        <dbReference type="ARBA" id="ARBA00020218"/>
    </source>
</evidence>
<evidence type="ECO:0000259" key="5">
    <source>
        <dbReference type="Pfam" id="PF00850"/>
    </source>
</evidence>
<gene>
    <name evidence="6" type="ORF">DFQ01_10363</name>
</gene>
<comment type="pathway">
    <text evidence="1">Ketone degradation; acetoin degradation.</text>
</comment>
<dbReference type="InterPro" id="IPR003085">
    <property type="entry name" value="AcuC"/>
</dbReference>
<sequence length="395" mass="44239">MTANAVFIHHPDAELYRFHEHHPFDPTRLRSTIDLLIRSNALERDEIIVPQPADDEALLSVHRADYVQAVRHLSDSTPLTDAAAQAERFGLSDEDTPYFVGMHGAAAAIAGGSICAIEAVISGQAKRAFHMAGGLHHAFPHRGSGFCVYNDAAIAIKRIQAQKDLRILYIDTDVHHGDGVQWVFYDDASVFTYSIHETGKFLFPGTGFLHERGTDSGVGTCMNVPLEPYTEDESWMNSFRTTVEEAALLFKPDLIVSQHGCDAHAYDPLSHMHCSMRIYNEMPLVIRDLADRYTAGKWVALGGGGYDKWRVVPRAWSFIWLAMTEHPLLERISSAPEKPVSLSEDWRKVWADEAGGIDALPEEWLDDLSQWTPMPRRDAIEAANQITCSRVLQQY</sequence>
<dbReference type="EMBL" id="QGTQ01000003">
    <property type="protein sequence ID" value="PWW06162.1"/>
    <property type="molecule type" value="Genomic_DNA"/>
</dbReference>
<reference evidence="6 7" key="1">
    <citation type="submission" date="2018-05" db="EMBL/GenBank/DDBJ databases">
        <title>Genomic Encyclopedia of Type Strains, Phase III (KMG-III): the genomes of soil and plant-associated and newly described type strains.</title>
        <authorList>
            <person name="Whitman W."/>
        </authorList>
    </citation>
    <scope>NUCLEOTIDE SEQUENCE [LARGE SCALE GENOMIC DNA]</scope>
    <source>
        <strain evidence="6 7">CECT 5696</strain>
    </source>
</reference>
<dbReference type="Gene3D" id="3.40.800.20">
    <property type="entry name" value="Histone deacetylase domain"/>
    <property type="match status" value="1"/>
</dbReference>
<evidence type="ECO:0000313" key="7">
    <source>
        <dbReference type="Proteomes" id="UP000246635"/>
    </source>
</evidence>
<dbReference type="PANTHER" id="PTHR10625:SF10">
    <property type="entry name" value="HISTONE DEACETYLASE HDAC1"/>
    <property type="match status" value="1"/>
</dbReference>
<comment type="caution">
    <text evidence="6">The sequence shown here is derived from an EMBL/GenBank/DDBJ whole genome shotgun (WGS) entry which is preliminary data.</text>
</comment>
<dbReference type="GO" id="GO:0045150">
    <property type="term" value="P:acetoin catabolic process"/>
    <property type="evidence" value="ECO:0007669"/>
    <property type="project" value="UniProtKB-UniPathway"/>
</dbReference>
<accession>A0A2V2YWQ2</accession>
<dbReference type="CDD" id="cd09994">
    <property type="entry name" value="HDAC_AcuC_like"/>
    <property type="match status" value="1"/>
</dbReference>
<dbReference type="RefSeq" id="WP_110042869.1">
    <property type="nucleotide sequence ID" value="NZ_CP054609.1"/>
</dbReference>
<dbReference type="Pfam" id="PF00850">
    <property type="entry name" value="Hist_deacetyl"/>
    <property type="match status" value="1"/>
</dbReference>
<dbReference type="OrthoDB" id="9808367at2"/>
<evidence type="ECO:0000313" key="6">
    <source>
        <dbReference type="EMBL" id="PWW06162.1"/>
    </source>
</evidence>
<dbReference type="PRINTS" id="PR01272">
    <property type="entry name" value="ACUCPROTEIN"/>
</dbReference>
<dbReference type="UniPathway" id="UPA00040"/>
<dbReference type="InterPro" id="IPR037138">
    <property type="entry name" value="His_deacetylse_dom_sf"/>
</dbReference>
<proteinExistence type="inferred from homology"/>